<comment type="caution">
    <text evidence="3">Lacks conserved residue(s) required for the propagation of feature annotation.</text>
</comment>
<feature type="transmembrane region" description="Helical" evidence="5">
    <location>
        <begin position="334"/>
        <end position="356"/>
    </location>
</feature>
<dbReference type="PROSITE" id="PS01180">
    <property type="entry name" value="CUB"/>
    <property type="match status" value="1"/>
</dbReference>
<feature type="compositionally biased region" description="Low complexity" evidence="4">
    <location>
        <begin position="369"/>
        <end position="381"/>
    </location>
</feature>
<dbReference type="Pfam" id="PF00431">
    <property type="entry name" value="CUB"/>
    <property type="match status" value="1"/>
</dbReference>
<dbReference type="InterPro" id="IPR035914">
    <property type="entry name" value="Sperma_CUB_dom_sf"/>
</dbReference>
<dbReference type="SMART" id="SM00042">
    <property type="entry name" value="CUB"/>
    <property type="match status" value="1"/>
</dbReference>
<evidence type="ECO:0000256" key="1">
    <source>
        <dbReference type="ARBA" id="ARBA00022737"/>
    </source>
</evidence>
<dbReference type="Proteomes" id="UP001217089">
    <property type="component" value="Unassembled WGS sequence"/>
</dbReference>
<dbReference type="PANTHER" id="PTHR24251:SF30">
    <property type="entry name" value="MEMBRANE FRIZZLED-RELATED PROTEIN"/>
    <property type="match status" value="1"/>
</dbReference>
<evidence type="ECO:0000256" key="4">
    <source>
        <dbReference type="SAM" id="MobiDB-lite"/>
    </source>
</evidence>
<dbReference type="EMBL" id="JARBDR010000903">
    <property type="protein sequence ID" value="KAJ8304758.1"/>
    <property type="molecule type" value="Genomic_DNA"/>
</dbReference>
<name>A0ABQ9EHL5_TEGGR</name>
<organism evidence="7 8">
    <name type="scientific">Tegillarca granosa</name>
    <name type="common">Malaysian cockle</name>
    <name type="synonym">Anadara granosa</name>
    <dbReference type="NCBI Taxonomy" id="220873"/>
    <lineage>
        <taxon>Eukaryota</taxon>
        <taxon>Metazoa</taxon>
        <taxon>Spiralia</taxon>
        <taxon>Lophotrochozoa</taxon>
        <taxon>Mollusca</taxon>
        <taxon>Bivalvia</taxon>
        <taxon>Autobranchia</taxon>
        <taxon>Pteriomorphia</taxon>
        <taxon>Arcoida</taxon>
        <taxon>Arcoidea</taxon>
        <taxon>Arcidae</taxon>
        <taxon>Tegillarca</taxon>
    </lineage>
</organism>
<proteinExistence type="predicted"/>
<dbReference type="InterPro" id="IPR000859">
    <property type="entry name" value="CUB_dom"/>
</dbReference>
<keyword evidence="5" id="KW-0472">Membrane</keyword>
<comment type="caution">
    <text evidence="7">The sequence shown here is derived from an EMBL/GenBank/DDBJ whole genome shotgun (WGS) entry which is preliminary data.</text>
</comment>
<reference evidence="7 8" key="1">
    <citation type="submission" date="2022-12" db="EMBL/GenBank/DDBJ databases">
        <title>Chromosome-level genome of Tegillarca granosa.</title>
        <authorList>
            <person name="Kim J."/>
        </authorList>
    </citation>
    <scope>NUCLEOTIDE SEQUENCE [LARGE SCALE GENOMIC DNA]</scope>
    <source>
        <strain evidence="7">Teg-2019</strain>
        <tissue evidence="7">Adductor muscle</tissue>
    </source>
</reference>
<evidence type="ECO:0000256" key="2">
    <source>
        <dbReference type="ARBA" id="ARBA00023157"/>
    </source>
</evidence>
<dbReference type="SUPFAM" id="SSF49854">
    <property type="entry name" value="Spermadhesin, CUB domain"/>
    <property type="match status" value="2"/>
</dbReference>
<gene>
    <name evidence="7" type="ORF">KUTeg_018341</name>
</gene>
<feature type="domain" description="CUB" evidence="6">
    <location>
        <begin position="150"/>
        <end position="271"/>
    </location>
</feature>
<dbReference type="PANTHER" id="PTHR24251">
    <property type="entry name" value="OVOCHYMASE-RELATED"/>
    <property type="match status" value="1"/>
</dbReference>
<feature type="region of interest" description="Disordered" evidence="4">
    <location>
        <begin position="298"/>
        <end position="324"/>
    </location>
</feature>
<feature type="compositionally biased region" description="Polar residues" evidence="4">
    <location>
        <begin position="298"/>
        <end position="312"/>
    </location>
</feature>
<sequence>LNVVVIRSYTRSSQSNYVIKVCQCDVCGTNITASSDRLELLRLTSNNTELQDGSSLPSCWFILDTGDDEVNLLIFISYRITCPQNSFNIYSGLNNTGTLLVKNLCGTSSATKSYSTSQRFAYLEVASDGTEEFEIKMEYIAANDKSRTGCQTPQILQATYTYQYLSSPNFPEEYSSNSKCRWLISNPDGLVDIEIIVADIEGDDSSSCEYDKYEIHDGEYICENNAIEKACAEFPGILAHNVTSTDSFILVTFKSDDSVNKRGFYLRFKKRDLPTTTRRLSTVKSTTLKLIEHSSTNNLPSTSQVSTSYISESTKDPLPGNKEKLTGTDLKPEIIYGIAGGCLFLITFVIVIVIIITKQVRAPISTYTTPPSPSLTTVTDSNTSVKSRKSQNDNENGSIEKINNKKKRSLINAKNNSGFRNDIIRKHRKDFEPPYATVIPKTKEKC</sequence>
<keyword evidence="2" id="KW-1015">Disulfide bond</keyword>
<protein>
    <recommendedName>
        <fullName evidence="6">CUB domain-containing protein</fullName>
    </recommendedName>
</protein>
<keyword evidence="5" id="KW-1133">Transmembrane helix</keyword>
<keyword evidence="5" id="KW-0812">Transmembrane</keyword>
<dbReference type="Gene3D" id="2.60.120.290">
    <property type="entry name" value="Spermadhesin, CUB domain"/>
    <property type="match status" value="2"/>
</dbReference>
<evidence type="ECO:0000256" key="5">
    <source>
        <dbReference type="SAM" id="Phobius"/>
    </source>
</evidence>
<evidence type="ECO:0000259" key="6">
    <source>
        <dbReference type="PROSITE" id="PS01180"/>
    </source>
</evidence>
<keyword evidence="8" id="KW-1185">Reference proteome</keyword>
<dbReference type="CDD" id="cd00041">
    <property type="entry name" value="CUB"/>
    <property type="match status" value="1"/>
</dbReference>
<evidence type="ECO:0000313" key="8">
    <source>
        <dbReference type="Proteomes" id="UP001217089"/>
    </source>
</evidence>
<keyword evidence="1" id="KW-0677">Repeat</keyword>
<accession>A0ABQ9EHL5</accession>
<evidence type="ECO:0000256" key="3">
    <source>
        <dbReference type="PROSITE-ProRule" id="PRU00059"/>
    </source>
</evidence>
<feature type="region of interest" description="Disordered" evidence="4">
    <location>
        <begin position="369"/>
        <end position="411"/>
    </location>
</feature>
<evidence type="ECO:0000313" key="7">
    <source>
        <dbReference type="EMBL" id="KAJ8304758.1"/>
    </source>
</evidence>
<feature type="non-terminal residue" evidence="7">
    <location>
        <position position="1"/>
    </location>
</feature>